<evidence type="ECO:0000256" key="1">
    <source>
        <dbReference type="ARBA" id="ARBA00023015"/>
    </source>
</evidence>
<evidence type="ECO:0000256" key="3">
    <source>
        <dbReference type="ARBA" id="ARBA00023163"/>
    </source>
</evidence>
<evidence type="ECO:0000259" key="5">
    <source>
        <dbReference type="PROSITE" id="PS50977"/>
    </source>
</evidence>
<proteinExistence type="predicted"/>
<keyword evidence="3" id="KW-0804">Transcription</keyword>
<sequence>MREQALAAARALTIEKSWDRVRMSEVADLVGISRPTLYKEFLDKRGLGDALVVQEGERFLEGIQAVLDEHPGDAAGGITAAVRYTLDEAESSPLLKAVLTSHRADEPDSPATGMLPLLPTSASLLDLSSARMAKWFIEHFPGLDATEVTDIVDALVRLTVSHLVLPIADAATTATRISHIALRYLRLDDSPTTGNNSTA</sequence>
<name>A0ABY3VTV6_9MYCO</name>
<evidence type="ECO:0000256" key="2">
    <source>
        <dbReference type="ARBA" id="ARBA00023125"/>
    </source>
</evidence>
<evidence type="ECO:0000313" key="6">
    <source>
        <dbReference type="EMBL" id="UMB72060.1"/>
    </source>
</evidence>
<gene>
    <name evidence="6" type="ORF">MKK62_01345</name>
</gene>
<dbReference type="InterPro" id="IPR001647">
    <property type="entry name" value="HTH_TetR"/>
</dbReference>
<keyword evidence="1" id="KW-0805">Transcription regulation</keyword>
<dbReference type="InterPro" id="IPR009057">
    <property type="entry name" value="Homeodomain-like_sf"/>
</dbReference>
<reference evidence="6" key="1">
    <citation type="submission" date="2022-08" db="EMBL/GenBank/DDBJ databases">
        <title>Whole genome sequencing of non-tuberculosis mycobacteria type-strains.</title>
        <authorList>
            <person name="Igarashi Y."/>
            <person name="Osugi A."/>
            <person name="Mitarai S."/>
        </authorList>
    </citation>
    <scope>NUCLEOTIDE SEQUENCE</scope>
    <source>
        <strain evidence="6">DSM 45127</strain>
    </source>
</reference>
<dbReference type="PANTHER" id="PTHR30055">
    <property type="entry name" value="HTH-TYPE TRANSCRIPTIONAL REGULATOR RUTR"/>
    <property type="match status" value="1"/>
</dbReference>
<dbReference type="Pfam" id="PF18556">
    <property type="entry name" value="TetR_C_35"/>
    <property type="match status" value="1"/>
</dbReference>
<evidence type="ECO:0000256" key="4">
    <source>
        <dbReference type="PROSITE-ProRule" id="PRU00335"/>
    </source>
</evidence>
<dbReference type="Pfam" id="PF00440">
    <property type="entry name" value="TetR_N"/>
    <property type="match status" value="1"/>
</dbReference>
<accession>A0ABY3VTV6</accession>
<dbReference type="PANTHER" id="PTHR30055:SF234">
    <property type="entry name" value="HTH-TYPE TRANSCRIPTIONAL REGULATOR BETI"/>
    <property type="match status" value="1"/>
</dbReference>
<organism evidence="6 7">
    <name type="scientific">Mycobacterium paraterrae</name>
    <dbReference type="NCBI Taxonomy" id="577492"/>
    <lineage>
        <taxon>Bacteria</taxon>
        <taxon>Bacillati</taxon>
        <taxon>Actinomycetota</taxon>
        <taxon>Actinomycetes</taxon>
        <taxon>Mycobacteriales</taxon>
        <taxon>Mycobacteriaceae</taxon>
        <taxon>Mycobacterium</taxon>
    </lineage>
</organism>
<protein>
    <submittedName>
        <fullName evidence="6">TetR family transcriptional regulator</fullName>
    </submittedName>
</protein>
<feature type="domain" description="HTH tetR-type" evidence="5">
    <location>
        <begin position="1"/>
        <end position="59"/>
    </location>
</feature>
<dbReference type="RefSeq" id="WP_240263786.1">
    <property type="nucleotide sequence ID" value="NZ_CP092488.2"/>
</dbReference>
<keyword evidence="7" id="KW-1185">Reference proteome</keyword>
<dbReference type="SUPFAM" id="SSF46689">
    <property type="entry name" value="Homeodomain-like"/>
    <property type="match status" value="1"/>
</dbReference>
<dbReference type="Gene3D" id="1.10.357.10">
    <property type="entry name" value="Tetracycline Repressor, domain 2"/>
    <property type="match status" value="1"/>
</dbReference>
<dbReference type="EMBL" id="CP092488">
    <property type="protein sequence ID" value="UMB72060.1"/>
    <property type="molecule type" value="Genomic_DNA"/>
</dbReference>
<dbReference type="PROSITE" id="PS50977">
    <property type="entry name" value="HTH_TETR_2"/>
    <property type="match status" value="1"/>
</dbReference>
<keyword evidence="2 4" id="KW-0238">DNA-binding</keyword>
<dbReference type="Proteomes" id="UP001055336">
    <property type="component" value="Chromosome"/>
</dbReference>
<feature type="DNA-binding region" description="H-T-H motif" evidence="4">
    <location>
        <begin position="22"/>
        <end position="41"/>
    </location>
</feature>
<dbReference type="InterPro" id="IPR040611">
    <property type="entry name" value="AlkX_C"/>
</dbReference>
<evidence type="ECO:0000313" key="7">
    <source>
        <dbReference type="Proteomes" id="UP001055336"/>
    </source>
</evidence>
<dbReference type="InterPro" id="IPR050109">
    <property type="entry name" value="HTH-type_TetR-like_transc_reg"/>
</dbReference>